<protein>
    <submittedName>
        <fullName evidence="1">Uncharacterized protein</fullName>
    </submittedName>
</protein>
<evidence type="ECO:0000313" key="1">
    <source>
        <dbReference type="EMBL" id="TKV93831.1"/>
    </source>
</evidence>
<proteinExistence type="predicted"/>
<gene>
    <name evidence="1" type="ORF">SEVIR_9G254800v2</name>
</gene>
<dbReference type="EMBL" id="CM016560">
    <property type="protein sequence ID" value="TKV93831.1"/>
    <property type="molecule type" value="Genomic_DNA"/>
</dbReference>
<reference evidence="1" key="1">
    <citation type="submission" date="2019-03" db="EMBL/GenBank/DDBJ databases">
        <title>WGS assembly of Setaria viridis.</title>
        <authorList>
            <person name="Huang P."/>
            <person name="Jenkins J."/>
            <person name="Grimwood J."/>
            <person name="Barry K."/>
            <person name="Healey A."/>
            <person name="Mamidi S."/>
            <person name="Sreedasyam A."/>
            <person name="Shu S."/>
            <person name="Feldman M."/>
            <person name="Wu J."/>
            <person name="Yu Y."/>
            <person name="Chen C."/>
            <person name="Johnson J."/>
            <person name="Rokhsar D."/>
            <person name="Baxter I."/>
            <person name="Schmutz J."/>
            <person name="Brutnell T."/>
            <person name="Kellogg E."/>
        </authorList>
    </citation>
    <scope>NUCLEOTIDE SEQUENCE [LARGE SCALE GENOMIC DNA]</scope>
</reference>
<keyword evidence="2" id="KW-1185">Reference proteome</keyword>
<evidence type="ECO:0000313" key="2">
    <source>
        <dbReference type="Proteomes" id="UP000298652"/>
    </source>
</evidence>
<sequence length="49" mass="5571">MRFSISDIGDEQIQTRTTTLPDLQMNGGLSWLQCFTFVEVFSSCLEPDL</sequence>
<organism evidence="1 2">
    <name type="scientific">Setaria viridis</name>
    <name type="common">Green bristlegrass</name>
    <name type="synonym">Setaria italica subsp. viridis</name>
    <dbReference type="NCBI Taxonomy" id="4556"/>
    <lineage>
        <taxon>Eukaryota</taxon>
        <taxon>Viridiplantae</taxon>
        <taxon>Streptophyta</taxon>
        <taxon>Embryophyta</taxon>
        <taxon>Tracheophyta</taxon>
        <taxon>Spermatophyta</taxon>
        <taxon>Magnoliopsida</taxon>
        <taxon>Liliopsida</taxon>
        <taxon>Poales</taxon>
        <taxon>Poaceae</taxon>
        <taxon>PACMAD clade</taxon>
        <taxon>Panicoideae</taxon>
        <taxon>Panicodae</taxon>
        <taxon>Paniceae</taxon>
        <taxon>Cenchrinae</taxon>
        <taxon>Setaria</taxon>
    </lineage>
</organism>
<dbReference type="Gramene" id="TKV93831">
    <property type="protein sequence ID" value="TKV93831"/>
    <property type="gene ID" value="SEVIR_9G254800v2"/>
</dbReference>
<dbReference type="AlphaFoldDB" id="A0A4U6SZ33"/>
<dbReference type="Proteomes" id="UP000298652">
    <property type="component" value="Chromosome 9"/>
</dbReference>
<accession>A0A4U6SZ33</accession>
<name>A0A4U6SZ33_SETVI</name>